<dbReference type="PANTHER" id="PTHR43708:SF1">
    <property type="entry name" value="GALACTOSE_LACTOSE METABOLISM REGULATORY PROTEIN GAL80"/>
    <property type="match status" value="1"/>
</dbReference>
<dbReference type="PANTHER" id="PTHR43708">
    <property type="entry name" value="CONSERVED EXPRESSED OXIDOREDUCTASE (EUROFUNG)"/>
    <property type="match status" value="1"/>
</dbReference>
<dbReference type="Pfam" id="PF22685">
    <property type="entry name" value="Gal80p_C-like"/>
    <property type="match status" value="1"/>
</dbReference>
<reference evidence="3" key="1">
    <citation type="journal article" date="2021" name="IMA Fungus">
        <title>Genomic characterization of three marine fungi, including Emericellopsis atlantica sp. nov. with signatures of a generalist lifestyle and marine biomass degradation.</title>
        <authorList>
            <person name="Hagestad O.C."/>
            <person name="Hou L."/>
            <person name="Andersen J.H."/>
            <person name="Hansen E.H."/>
            <person name="Altermark B."/>
            <person name="Li C."/>
            <person name="Kuhnert E."/>
            <person name="Cox R.J."/>
            <person name="Crous P.W."/>
            <person name="Spatafora J.W."/>
            <person name="Lail K."/>
            <person name="Amirebrahimi M."/>
            <person name="Lipzen A."/>
            <person name="Pangilinan J."/>
            <person name="Andreopoulos W."/>
            <person name="Hayes R.D."/>
            <person name="Ng V."/>
            <person name="Grigoriev I.V."/>
            <person name="Jackson S.A."/>
            <person name="Sutton T.D.S."/>
            <person name="Dobson A.D.W."/>
            <person name="Rama T."/>
        </authorList>
    </citation>
    <scope>NUCLEOTIDE SEQUENCE</scope>
    <source>
        <strain evidence="3">TS7</strain>
    </source>
</reference>
<proteinExistence type="predicted"/>
<organism evidence="3 4">
    <name type="scientific">Emericellopsis atlantica</name>
    <dbReference type="NCBI Taxonomy" id="2614577"/>
    <lineage>
        <taxon>Eukaryota</taxon>
        <taxon>Fungi</taxon>
        <taxon>Dikarya</taxon>
        <taxon>Ascomycota</taxon>
        <taxon>Pezizomycotina</taxon>
        <taxon>Sordariomycetes</taxon>
        <taxon>Hypocreomycetidae</taxon>
        <taxon>Hypocreales</taxon>
        <taxon>Bionectriaceae</taxon>
        <taxon>Emericellopsis</taxon>
    </lineage>
</organism>
<dbReference type="SUPFAM" id="SSF51735">
    <property type="entry name" value="NAD(P)-binding Rossmann-fold domains"/>
    <property type="match status" value="1"/>
</dbReference>
<evidence type="ECO:0000313" key="3">
    <source>
        <dbReference type="EMBL" id="KAG9258435.1"/>
    </source>
</evidence>
<comment type="caution">
    <text evidence="3">The sequence shown here is derived from an EMBL/GenBank/DDBJ whole genome shotgun (WGS) entry which is preliminary data.</text>
</comment>
<dbReference type="InterPro" id="IPR000683">
    <property type="entry name" value="Gfo/Idh/MocA-like_OxRdtase_N"/>
</dbReference>
<keyword evidence="4" id="KW-1185">Reference proteome</keyword>
<dbReference type="InterPro" id="IPR051317">
    <property type="entry name" value="Gfo/Idh/MocA_oxidoreduct"/>
</dbReference>
<dbReference type="EMBL" id="MU251243">
    <property type="protein sequence ID" value="KAG9258435.1"/>
    <property type="molecule type" value="Genomic_DNA"/>
</dbReference>
<dbReference type="GO" id="GO:0000166">
    <property type="term" value="F:nucleotide binding"/>
    <property type="evidence" value="ECO:0007669"/>
    <property type="project" value="InterPro"/>
</dbReference>
<evidence type="ECO:0000313" key="4">
    <source>
        <dbReference type="Proteomes" id="UP000887229"/>
    </source>
</evidence>
<gene>
    <name evidence="3" type="ORF">F5Z01DRAFT_196685</name>
</gene>
<evidence type="ECO:0008006" key="5">
    <source>
        <dbReference type="Google" id="ProtNLM"/>
    </source>
</evidence>
<accession>A0A9P8CTP0</accession>
<dbReference type="RefSeq" id="XP_046122359.1">
    <property type="nucleotide sequence ID" value="XM_046258055.1"/>
</dbReference>
<dbReference type="GeneID" id="70288958"/>
<dbReference type="InterPro" id="IPR036291">
    <property type="entry name" value="NAD(P)-bd_dom_sf"/>
</dbReference>
<dbReference type="Gene3D" id="3.40.50.720">
    <property type="entry name" value="NAD(P)-binding Rossmann-like Domain"/>
    <property type="match status" value="1"/>
</dbReference>
<dbReference type="Pfam" id="PF01408">
    <property type="entry name" value="GFO_IDH_MocA"/>
    <property type="match status" value="1"/>
</dbReference>
<evidence type="ECO:0000259" key="2">
    <source>
        <dbReference type="Pfam" id="PF22685"/>
    </source>
</evidence>
<evidence type="ECO:0000259" key="1">
    <source>
        <dbReference type="Pfam" id="PF01408"/>
    </source>
</evidence>
<protein>
    <recommendedName>
        <fullName evidence="5">Gfo/Idh/MocA-like oxidoreductase N-terminal domain-containing protein</fullName>
    </recommendedName>
</protein>
<dbReference type="Proteomes" id="UP000887229">
    <property type="component" value="Unassembled WGS sequence"/>
</dbReference>
<feature type="domain" description="Gal80p-like C-terminal" evidence="2">
    <location>
        <begin position="141"/>
        <end position="295"/>
    </location>
</feature>
<dbReference type="Gene3D" id="3.30.360.10">
    <property type="entry name" value="Dihydrodipicolinate Reductase, domain 2"/>
    <property type="match status" value="1"/>
</dbReference>
<name>A0A9P8CTP0_9HYPO</name>
<dbReference type="AlphaFoldDB" id="A0A9P8CTP0"/>
<dbReference type="InterPro" id="IPR055080">
    <property type="entry name" value="Gal80p-like_C"/>
</dbReference>
<dbReference type="OrthoDB" id="4939225at2759"/>
<sequence>MALTRVAIIGLSSSTANSWSSFAHLAYLLSPQGRARYSIAALCNSSVDAAQSAIKKYNLDPATKAYGSPEDLARDKDIDLVVCCTRVDKHYETILPSVKAGQNVFVEWPLANGLTKVEDLVEQAKKSGSRTVIGLQSRYAPIILKVRELVSQGRVGKLVSSEVLSDGGETFYRSHVAPQRLYLTDLSYGGNFFHIGLGHLLDEVEFVLGDIQDVYSRLHKQHPAVEVRDRQTKEVLDTVQTNVPDLILLNGTLPQSDYVNQGATVHMRFRSGNPFPGEPSLTWLFTGEKGEILVRAEKDSTLGQFAYDGPVTLQVRDFATNKVEKVAWEWEEWQKELPMPAWNVGAGYEAYAKGEDVPSFEVALKRHQELDAILSNWEGGKNRSL</sequence>
<dbReference type="SUPFAM" id="SSF55347">
    <property type="entry name" value="Glyceraldehyde-3-phosphate dehydrogenase-like, C-terminal domain"/>
    <property type="match status" value="1"/>
</dbReference>
<feature type="domain" description="Gfo/Idh/MocA-like oxidoreductase N-terminal" evidence="1">
    <location>
        <begin position="5"/>
        <end position="132"/>
    </location>
</feature>